<protein>
    <submittedName>
        <fullName evidence="5">Acetylornithine deacetylase/Succinyl-diaminopimelate desuccinylase</fullName>
    </submittedName>
</protein>
<dbReference type="RefSeq" id="WP_092683443.1">
    <property type="nucleotide sequence ID" value="NZ_FODT01000004.1"/>
</dbReference>
<dbReference type="Gene3D" id="3.30.70.360">
    <property type="match status" value="1"/>
</dbReference>
<dbReference type="Pfam" id="PF07687">
    <property type="entry name" value="M20_dimer"/>
    <property type="match status" value="1"/>
</dbReference>
<dbReference type="InterPro" id="IPR011650">
    <property type="entry name" value="Peptidase_M20_dimer"/>
</dbReference>
<dbReference type="Pfam" id="PF01546">
    <property type="entry name" value="Peptidase_M20"/>
    <property type="match status" value="1"/>
</dbReference>
<dbReference type="GO" id="GO:0046872">
    <property type="term" value="F:metal ion binding"/>
    <property type="evidence" value="ECO:0007669"/>
    <property type="project" value="UniProtKB-KW"/>
</dbReference>
<dbReference type="SUPFAM" id="SSF53187">
    <property type="entry name" value="Zn-dependent exopeptidases"/>
    <property type="match status" value="1"/>
</dbReference>
<keyword evidence="1" id="KW-0645">Protease</keyword>
<feature type="domain" description="Peptidase M20 dimerisation" evidence="4">
    <location>
        <begin position="214"/>
        <end position="364"/>
    </location>
</feature>
<evidence type="ECO:0000256" key="2">
    <source>
        <dbReference type="ARBA" id="ARBA00022723"/>
    </source>
</evidence>
<dbReference type="Gene3D" id="3.40.630.10">
    <property type="entry name" value="Zn peptidases"/>
    <property type="match status" value="1"/>
</dbReference>
<organism evidence="5 6">
    <name type="scientific">Rhodopseudomonas pseudopalustris</name>
    <dbReference type="NCBI Taxonomy" id="1513892"/>
    <lineage>
        <taxon>Bacteria</taxon>
        <taxon>Pseudomonadati</taxon>
        <taxon>Pseudomonadota</taxon>
        <taxon>Alphaproteobacteria</taxon>
        <taxon>Hyphomicrobiales</taxon>
        <taxon>Nitrobacteraceae</taxon>
        <taxon>Rhodopseudomonas</taxon>
    </lineage>
</organism>
<evidence type="ECO:0000313" key="6">
    <source>
        <dbReference type="Proteomes" id="UP000199615"/>
    </source>
</evidence>
<keyword evidence="2" id="KW-0479">Metal-binding</keyword>
<dbReference type="OrthoDB" id="9761532at2"/>
<dbReference type="GO" id="GO:0006508">
    <property type="term" value="P:proteolysis"/>
    <property type="evidence" value="ECO:0007669"/>
    <property type="project" value="UniProtKB-KW"/>
</dbReference>
<gene>
    <name evidence="5" type="ORF">SAMN05444123_104213</name>
</gene>
<dbReference type="EMBL" id="FODT01000004">
    <property type="protein sequence ID" value="SEO72480.1"/>
    <property type="molecule type" value="Genomic_DNA"/>
</dbReference>
<accession>A0A1H8S1E5</accession>
<evidence type="ECO:0000259" key="4">
    <source>
        <dbReference type="Pfam" id="PF07687"/>
    </source>
</evidence>
<dbReference type="InterPro" id="IPR051458">
    <property type="entry name" value="Cyt/Met_Dipeptidase"/>
</dbReference>
<evidence type="ECO:0000256" key="1">
    <source>
        <dbReference type="ARBA" id="ARBA00022670"/>
    </source>
</evidence>
<evidence type="ECO:0000313" key="5">
    <source>
        <dbReference type="EMBL" id="SEO72480.1"/>
    </source>
</evidence>
<dbReference type="Proteomes" id="UP000199615">
    <property type="component" value="Unassembled WGS sequence"/>
</dbReference>
<dbReference type="PANTHER" id="PTHR43270">
    <property type="entry name" value="BETA-ALA-HIS DIPEPTIDASE"/>
    <property type="match status" value="1"/>
</dbReference>
<dbReference type="GO" id="GO:0008233">
    <property type="term" value="F:peptidase activity"/>
    <property type="evidence" value="ECO:0007669"/>
    <property type="project" value="UniProtKB-KW"/>
</dbReference>
<keyword evidence="3" id="KW-0378">Hydrolase</keyword>
<reference evidence="6" key="1">
    <citation type="submission" date="2016-10" db="EMBL/GenBank/DDBJ databases">
        <authorList>
            <person name="Varghese N."/>
            <person name="Submissions S."/>
        </authorList>
    </citation>
    <scope>NUCLEOTIDE SEQUENCE [LARGE SCALE GENOMIC DNA]</scope>
    <source>
        <strain evidence="6">DSM 123</strain>
    </source>
</reference>
<name>A0A1H8S1E5_9BRAD</name>
<dbReference type="PANTHER" id="PTHR43270:SF12">
    <property type="entry name" value="SUCCINYL-DIAMINOPIMELATE DESUCCINYLASE"/>
    <property type="match status" value="1"/>
</dbReference>
<proteinExistence type="predicted"/>
<dbReference type="InterPro" id="IPR002933">
    <property type="entry name" value="Peptidase_M20"/>
</dbReference>
<dbReference type="NCBIfam" id="NF006579">
    <property type="entry name" value="PRK09104.1"/>
    <property type="match status" value="1"/>
</dbReference>
<evidence type="ECO:0000256" key="3">
    <source>
        <dbReference type="ARBA" id="ARBA00022801"/>
    </source>
</evidence>
<keyword evidence="6" id="KW-1185">Reference proteome</keyword>
<dbReference type="AlphaFoldDB" id="A0A1H8S1E5"/>
<sequence>MPATSQLQAVLDRADADFDHALERLFALLRIKSISADPAFAADCKAAATHLAADLASIGFDAEVKPTAGHPAIVAKAKGNTGKRPHALFYGHYDVQPVDPLALWHRPPFEPVVTDHADGRKIIVARGAQDDKGQLSTFVEACRAWKSVTGELPIDLTIVIEGEEEVGSKNFVPFLETNKQDLAADFALVCDTGMWDPSTPAITTSLRGLVYEEVKIKAANRDLHSGVYGGGAQNPIRVLTRILGGLHDEHGRITIPGFYDGVKDLPPDILAQWKGLNLTAESFLKPIGLSLPAGEDDRLLIEQISSRPTCDINGIVGGYTGEGSKTVIAAEASAKVSFRIVEGQDPKKIRDAFRAFVTARLPGDCRAEFLDHSNAPAIALDWNMKPLAAAKRALTEEWGKDALLIGSGASIPIVADFKRTLGIDSVLIGFGLDDDNIHSPNEKYDLRSFQKGIRSWVRILAALAERAK</sequence>